<evidence type="ECO:0000313" key="2">
    <source>
        <dbReference type="Proteomes" id="UP001221142"/>
    </source>
</evidence>
<dbReference type="EMBL" id="JARKIF010000014">
    <property type="protein sequence ID" value="KAJ7623150.1"/>
    <property type="molecule type" value="Genomic_DNA"/>
</dbReference>
<dbReference type="InterPro" id="IPR029063">
    <property type="entry name" value="SAM-dependent_MTases_sf"/>
</dbReference>
<dbReference type="GO" id="GO:0008757">
    <property type="term" value="F:S-adenosylmethionine-dependent methyltransferase activity"/>
    <property type="evidence" value="ECO:0007669"/>
    <property type="project" value="UniProtKB-ARBA"/>
</dbReference>
<dbReference type="Gene3D" id="3.40.50.150">
    <property type="entry name" value="Vaccinia Virus protein VP39"/>
    <property type="match status" value="1"/>
</dbReference>
<sequence length="256" mass="28184">MSHEEAEDVLSGALFSLYNLAPITLSSAGALFTYESPDPAISKVTIRTPDTDAANWSLHASSIWAASRFVADHLDALDEAQGTRTGASAGLPSIVLARKFPEVSVVASDYPDEDIVRTLSNNVAENGVSGNCRVMPYGWGSDPSALFSPDGEKFDIVFAADTLWNTEFHPLFIKALQLTLKKSPHARVYVFAGLHTGRYTVQSFLNAVSEADFILETALERETNGEGQRTWSVDRGEGEEENERRRWIVCLTLRWK</sequence>
<dbReference type="SUPFAM" id="SSF53335">
    <property type="entry name" value="S-adenosyl-L-methionine-dependent methyltransferases"/>
    <property type="match status" value="1"/>
</dbReference>
<keyword evidence="2" id="KW-1185">Reference proteome</keyword>
<proteinExistence type="predicted"/>
<dbReference type="AlphaFoldDB" id="A0AAD7BJR7"/>
<dbReference type="Proteomes" id="UP001221142">
    <property type="component" value="Unassembled WGS sequence"/>
</dbReference>
<evidence type="ECO:0008006" key="3">
    <source>
        <dbReference type="Google" id="ProtNLM"/>
    </source>
</evidence>
<dbReference type="InterPro" id="IPR019410">
    <property type="entry name" value="Methyltransf_16"/>
</dbReference>
<comment type="caution">
    <text evidence="1">The sequence shown here is derived from an EMBL/GenBank/DDBJ whole genome shotgun (WGS) entry which is preliminary data.</text>
</comment>
<protein>
    <recommendedName>
        <fullName evidence="3">Nicotinamide N-methyltransferase</fullName>
    </recommendedName>
</protein>
<dbReference type="Pfam" id="PF10294">
    <property type="entry name" value="Methyltransf_16"/>
    <property type="match status" value="1"/>
</dbReference>
<dbReference type="PANTHER" id="PTHR14614">
    <property type="entry name" value="HEPATOCELLULAR CARCINOMA-ASSOCIATED ANTIGEN"/>
    <property type="match status" value="1"/>
</dbReference>
<accession>A0AAD7BJR7</accession>
<name>A0AAD7BJR7_9AGAR</name>
<evidence type="ECO:0000313" key="1">
    <source>
        <dbReference type="EMBL" id="KAJ7623150.1"/>
    </source>
</evidence>
<organism evidence="1 2">
    <name type="scientific">Roridomyces roridus</name>
    <dbReference type="NCBI Taxonomy" id="1738132"/>
    <lineage>
        <taxon>Eukaryota</taxon>
        <taxon>Fungi</taxon>
        <taxon>Dikarya</taxon>
        <taxon>Basidiomycota</taxon>
        <taxon>Agaricomycotina</taxon>
        <taxon>Agaricomycetes</taxon>
        <taxon>Agaricomycetidae</taxon>
        <taxon>Agaricales</taxon>
        <taxon>Marasmiineae</taxon>
        <taxon>Mycenaceae</taxon>
        <taxon>Roridomyces</taxon>
    </lineage>
</organism>
<gene>
    <name evidence="1" type="ORF">FB45DRAFT_1087949</name>
</gene>
<reference evidence="1" key="1">
    <citation type="submission" date="2023-03" db="EMBL/GenBank/DDBJ databases">
        <title>Massive genome expansion in bonnet fungi (Mycena s.s.) driven by repeated elements and novel gene families across ecological guilds.</title>
        <authorList>
            <consortium name="Lawrence Berkeley National Laboratory"/>
            <person name="Harder C.B."/>
            <person name="Miyauchi S."/>
            <person name="Viragh M."/>
            <person name="Kuo A."/>
            <person name="Thoen E."/>
            <person name="Andreopoulos B."/>
            <person name="Lu D."/>
            <person name="Skrede I."/>
            <person name="Drula E."/>
            <person name="Henrissat B."/>
            <person name="Morin E."/>
            <person name="Kohler A."/>
            <person name="Barry K."/>
            <person name="LaButti K."/>
            <person name="Morin E."/>
            <person name="Salamov A."/>
            <person name="Lipzen A."/>
            <person name="Mereny Z."/>
            <person name="Hegedus B."/>
            <person name="Baldrian P."/>
            <person name="Stursova M."/>
            <person name="Weitz H."/>
            <person name="Taylor A."/>
            <person name="Grigoriev I.V."/>
            <person name="Nagy L.G."/>
            <person name="Martin F."/>
            <person name="Kauserud H."/>
        </authorList>
    </citation>
    <scope>NUCLEOTIDE SEQUENCE</scope>
    <source>
        <strain evidence="1">9284</strain>
    </source>
</reference>